<keyword evidence="2" id="KW-1185">Reference proteome</keyword>
<evidence type="ECO:0000313" key="2">
    <source>
        <dbReference type="Proteomes" id="UP001162992"/>
    </source>
</evidence>
<reference evidence="2" key="1">
    <citation type="journal article" date="2024" name="Proc. Natl. Acad. Sci. U.S.A.">
        <title>Extraordinary preservation of gene collinearity over three hundred million years revealed in homosporous lycophytes.</title>
        <authorList>
            <person name="Li C."/>
            <person name="Wickell D."/>
            <person name="Kuo L.Y."/>
            <person name="Chen X."/>
            <person name="Nie B."/>
            <person name="Liao X."/>
            <person name="Peng D."/>
            <person name="Ji J."/>
            <person name="Jenkins J."/>
            <person name="Williams M."/>
            <person name="Shu S."/>
            <person name="Plott C."/>
            <person name="Barry K."/>
            <person name="Rajasekar S."/>
            <person name="Grimwood J."/>
            <person name="Han X."/>
            <person name="Sun S."/>
            <person name="Hou Z."/>
            <person name="He W."/>
            <person name="Dai G."/>
            <person name="Sun C."/>
            <person name="Schmutz J."/>
            <person name="Leebens-Mack J.H."/>
            <person name="Li F.W."/>
            <person name="Wang L."/>
        </authorList>
    </citation>
    <scope>NUCLEOTIDE SEQUENCE [LARGE SCALE GENOMIC DNA]</scope>
    <source>
        <strain evidence="2">cv. PW_Plant_1</strain>
    </source>
</reference>
<comment type="caution">
    <text evidence="1">The sequence shown here is derived from an EMBL/GenBank/DDBJ whole genome shotgun (WGS) entry which is preliminary data.</text>
</comment>
<organism evidence="1 2">
    <name type="scientific">Diphasiastrum complanatum</name>
    <name type="common">Issler's clubmoss</name>
    <name type="synonym">Lycopodium complanatum</name>
    <dbReference type="NCBI Taxonomy" id="34168"/>
    <lineage>
        <taxon>Eukaryota</taxon>
        <taxon>Viridiplantae</taxon>
        <taxon>Streptophyta</taxon>
        <taxon>Embryophyta</taxon>
        <taxon>Tracheophyta</taxon>
        <taxon>Lycopodiopsida</taxon>
        <taxon>Lycopodiales</taxon>
        <taxon>Lycopodiaceae</taxon>
        <taxon>Lycopodioideae</taxon>
        <taxon>Diphasiastrum</taxon>
    </lineage>
</organism>
<gene>
    <name evidence="1" type="ORF">O6H91_10G061100</name>
</gene>
<dbReference type="Proteomes" id="UP001162992">
    <property type="component" value="Chromosome 10"/>
</dbReference>
<proteinExistence type="predicted"/>
<evidence type="ECO:0000313" key="1">
    <source>
        <dbReference type="EMBL" id="KAJ7541466.1"/>
    </source>
</evidence>
<name>A0ACC2CHG0_DIPCM</name>
<dbReference type="EMBL" id="CM055101">
    <property type="protein sequence ID" value="KAJ7541466.1"/>
    <property type="molecule type" value="Genomic_DNA"/>
</dbReference>
<protein>
    <submittedName>
        <fullName evidence="1">Uncharacterized protein</fullName>
    </submittedName>
</protein>
<accession>A0ACC2CHG0</accession>
<sequence length="690" mass="76815">MIMSSNVRSPVEVQVPVSIPDGVGDTTIFKRELGLRRIIVQTDAGNVLDIELHRADKVQFIKKTVQALLHMPTEQSALLFGDHVLEDDLSEVRSDSPLLLTRELHRSSSTPCLSPTYDVEKHKNVAQPFETVGRSKCCPKIKKIMRESVKALEAGVQPVPAGGGLGGAYYFRNRHGMNIAIVKPTDEEPLAPNNPKGFVGKALGQPGLNRSIRVGETGVREVAAYLLDHDHFAKVPATALVKATHSIFNVNKVEFMGVSSQENSAVAKIGSFQQFVDHDYDASDCGTSRFPVSAVHRIGILDVRIFNTDRHAGNILVKKERERETYDYRSSHSSLRLEGGVELIPIDHGLCLPETLEDPYFEWLHWPQASFPFSEEELDYIRSLDPYKDADILRKELPMLREACLRMLVLSTTFLQKAVEAGLCLSEIGAMMSREVCGVDDAVSELEVVCMLAKAQVEQEMSTLLWDADEITLGSPLKEENSADQFQFDMDHEELSWDRLYSPKLLKSPEAKPQSCRSPQSPCAVAAFGLTDFPLHHSPCSPSAFARPRGTFRTLSVLQELQPVEEEEGLINSSKFFPASPPSPCYSTSAAVSRPFLSRCSSSFNSRTHQFPNHFEPRKRGVKKTFGSQVPQALYSAQGPSMTPVVMSDMNGEAWMLFMVHFEILVQEAFARRKCESVGRLQRLGKSCQF</sequence>